<evidence type="ECO:0000313" key="1">
    <source>
        <dbReference type="EMBL" id="KKN31132.1"/>
    </source>
</evidence>
<name>A0A0F9Q2B1_9ZZZZ</name>
<dbReference type="SUPFAM" id="SSF57783">
    <property type="entry name" value="Zinc beta-ribbon"/>
    <property type="match status" value="1"/>
</dbReference>
<comment type="caution">
    <text evidence="1">The sequence shown here is derived from an EMBL/GenBank/DDBJ whole genome shotgun (WGS) entry which is preliminary data.</text>
</comment>
<gene>
    <name evidence="1" type="ORF">LCGC14_0827060</name>
</gene>
<dbReference type="Gene3D" id="2.20.25.10">
    <property type="match status" value="1"/>
</dbReference>
<protein>
    <recommendedName>
        <fullName evidence="2">TFIIB-type domain-containing protein</fullName>
    </recommendedName>
</protein>
<dbReference type="AlphaFoldDB" id="A0A0F9Q2B1"/>
<accession>A0A0F9Q2B1</accession>
<evidence type="ECO:0008006" key="2">
    <source>
        <dbReference type="Google" id="ProtNLM"/>
    </source>
</evidence>
<reference evidence="1" key="1">
    <citation type="journal article" date="2015" name="Nature">
        <title>Complex archaea that bridge the gap between prokaryotes and eukaryotes.</title>
        <authorList>
            <person name="Spang A."/>
            <person name="Saw J.H."/>
            <person name="Jorgensen S.L."/>
            <person name="Zaremba-Niedzwiedzka K."/>
            <person name="Martijn J."/>
            <person name="Lind A.E."/>
            <person name="van Eijk R."/>
            <person name="Schleper C."/>
            <person name="Guy L."/>
            <person name="Ettema T.J."/>
        </authorList>
    </citation>
    <scope>NUCLEOTIDE SEQUENCE</scope>
</reference>
<dbReference type="EMBL" id="LAZR01002354">
    <property type="protein sequence ID" value="KKN31132.1"/>
    <property type="molecule type" value="Genomic_DNA"/>
</dbReference>
<organism evidence="1">
    <name type="scientific">marine sediment metagenome</name>
    <dbReference type="NCBI Taxonomy" id="412755"/>
    <lineage>
        <taxon>unclassified sequences</taxon>
        <taxon>metagenomes</taxon>
        <taxon>ecological metagenomes</taxon>
    </lineage>
</organism>
<proteinExistence type="predicted"/>
<sequence>MDIEVYFSDTTDLDVERCPECGSIDFEHTDTRIFCIRCGLVLHKSHYLTASTRLEEV</sequence>